<dbReference type="Gene3D" id="3.50.50.60">
    <property type="entry name" value="FAD/NAD(P)-binding domain"/>
    <property type="match status" value="2"/>
</dbReference>
<keyword evidence="4 8" id="KW-0285">Flavoprotein</keyword>
<evidence type="ECO:0000256" key="5">
    <source>
        <dbReference type="ARBA" id="ARBA00022827"/>
    </source>
</evidence>
<dbReference type="InterPro" id="IPR050315">
    <property type="entry name" value="FAD-oxidoreductase_2"/>
</dbReference>
<dbReference type="KEGG" id="abae:CL176_06745"/>
<dbReference type="Proteomes" id="UP000263232">
    <property type="component" value="Chromosome"/>
</dbReference>
<feature type="signal peptide" evidence="8">
    <location>
        <begin position="1"/>
        <end position="28"/>
    </location>
</feature>
<feature type="chain" id="PRO_5022258747" description="Urocanate reductase" evidence="8">
    <location>
        <begin position="29"/>
        <end position="637"/>
    </location>
</feature>
<dbReference type="PANTHER" id="PTHR43400">
    <property type="entry name" value="FUMARATE REDUCTASE"/>
    <property type="match status" value="1"/>
</dbReference>
<evidence type="ECO:0000256" key="3">
    <source>
        <dbReference type="ARBA" id="ARBA00015872"/>
    </source>
</evidence>
<dbReference type="GO" id="GO:0033765">
    <property type="term" value="F:steroid dehydrogenase activity, acting on the CH-CH group of donors"/>
    <property type="evidence" value="ECO:0007669"/>
    <property type="project" value="UniProtKB-ARBA"/>
</dbReference>
<accession>A0A347WKW3</accession>
<name>A0A347WKW3_9LACT</name>
<keyword evidence="11" id="KW-1185">Reference proteome</keyword>
<dbReference type="InterPro" id="IPR036188">
    <property type="entry name" value="FAD/NAD-bd_sf"/>
</dbReference>
<proteinExistence type="inferred from homology"/>
<dbReference type="InterPro" id="IPR007329">
    <property type="entry name" value="FMN-bd"/>
</dbReference>
<evidence type="ECO:0000256" key="7">
    <source>
        <dbReference type="ARBA" id="ARBA00049922"/>
    </source>
</evidence>
<reference evidence="10 11" key="1">
    <citation type="submission" date="2017-09" db="EMBL/GenBank/DDBJ databases">
        <title>Complete genome sequence of Oxytococcus suis strain ZY16052.</title>
        <authorList>
            <person name="Li F."/>
        </authorList>
    </citation>
    <scope>NUCLEOTIDE SEQUENCE [LARGE SCALE GENOMIC DNA]</scope>
    <source>
        <strain evidence="10 11">ZY16052</strain>
    </source>
</reference>
<dbReference type="SUPFAM" id="SSF56425">
    <property type="entry name" value="Succinate dehydrogenase/fumarate reductase flavoprotein, catalytic domain"/>
    <property type="match status" value="1"/>
</dbReference>
<dbReference type="InterPro" id="IPR027477">
    <property type="entry name" value="Succ_DH/fumarate_Rdtase_cat_sf"/>
</dbReference>
<dbReference type="Gene3D" id="3.90.700.10">
    <property type="entry name" value="Succinate dehydrogenase/fumarate reductase flavoprotein, catalytic domain"/>
    <property type="match status" value="1"/>
</dbReference>
<evidence type="ECO:0000256" key="1">
    <source>
        <dbReference type="ARBA" id="ARBA00008040"/>
    </source>
</evidence>
<comment type="cofactor">
    <cofactor evidence="8">
        <name>FMN</name>
        <dbReference type="ChEBI" id="CHEBI:58210"/>
    </cofactor>
    <text evidence="8">Binds 1 or 2 FMN covalently per subunit.</text>
</comment>
<dbReference type="EC" id="1.3.99.33" evidence="2 8"/>
<dbReference type="AlphaFoldDB" id="A0A347WKW3"/>
<gene>
    <name evidence="10" type="ORF">CL176_06745</name>
</gene>
<evidence type="ECO:0000313" key="10">
    <source>
        <dbReference type="EMBL" id="AXY25720.1"/>
    </source>
</evidence>
<keyword evidence="5 8" id="KW-0274">FAD</keyword>
<organism evidence="10 11">
    <name type="scientific">Suicoccus acidiformans</name>
    <dbReference type="NCBI Taxonomy" id="2036206"/>
    <lineage>
        <taxon>Bacteria</taxon>
        <taxon>Bacillati</taxon>
        <taxon>Bacillota</taxon>
        <taxon>Bacilli</taxon>
        <taxon>Lactobacillales</taxon>
        <taxon>Aerococcaceae</taxon>
        <taxon>Suicoccus</taxon>
    </lineage>
</organism>
<dbReference type="PANTHER" id="PTHR43400:SF7">
    <property type="entry name" value="FAD-DEPENDENT OXIDOREDUCTASE 2 FAD BINDING DOMAIN-CONTAINING PROTEIN"/>
    <property type="match status" value="1"/>
</dbReference>
<feature type="domain" description="FMN-binding" evidence="9">
    <location>
        <begin position="42"/>
        <end position="116"/>
    </location>
</feature>
<dbReference type="Pfam" id="PF00890">
    <property type="entry name" value="FAD_binding_2"/>
    <property type="match status" value="2"/>
</dbReference>
<sequence>MFSKKCITLVLAAALGISHIGPLPNVLAQGYTPGNYEGQAEGFGGNVAVEVTLTEDRIVSIDVDAPNETAGIGDTAIESITNDVIEKQSLNIDVVSGATGSSEGILAAIAAALESSGADVDALKAKEDDAEELEDEELDTDVVVIGAGGAGLAAAVSAVENGASVVILEKMPMVGGSTIIAGGQYNAVDQNRQQAYEMDPALIEEIKALTNEEAVNETHERLMGEVAEQIEEYESSNSKHLFDSPQLHALQTFKGGDYEGNIELIETYALGAEETVPWLESLGVEFEDEIAIVTGALWQRTHQFVKPLVTGPLDAYQAYLEEAGDDAQILLNTSAKELIIEDGKVVGVIAEQDGRKITVNADATILATGGFARNNEMVVEFDEIWNDLEGLGSTNAVSATGDGINMAVEAGANLVGMEFIQLLPVGDPETGGMQGNISKNAANQIFVNNEGKRFVAEDARRDTLTAGLLEQEDQEMWIIHDAHEYPDLEVKNDFNESIGQLVDNGKVVTGDTIEELAEAMGVDPNNLVETVNDYNTVVAGEKADDFGKTLLQDPLDQGPFYASLRVPTIHHTMGGVEITTQAEVKDEAGEIIPGLYACGEVTGGIHGKNRLGGNAIPDTVVFGRISGQNAAAFAKQN</sequence>
<dbReference type="SMART" id="SM00900">
    <property type="entry name" value="FMN_bind"/>
    <property type="match status" value="1"/>
</dbReference>
<dbReference type="Pfam" id="PF04205">
    <property type="entry name" value="FMN_bind"/>
    <property type="match status" value="1"/>
</dbReference>
<dbReference type="RefSeq" id="WP_118990621.1">
    <property type="nucleotide sequence ID" value="NZ_CP023434.1"/>
</dbReference>
<dbReference type="InterPro" id="IPR010960">
    <property type="entry name" value="Flavocytochrome_c"/>
</dbReference>
<keyword evidence="8" id="KW-0732">Signal</keyword>
<evidence type="ECO:0000313" key="11">
    <source>
        <dbReference type="Proteomes" id="UP000263232"/>
    </source>
</evidence>
<comment type="similarity">
    <text evidence="1 8">Belongs to the FAD-dependent oxidoreductase 2 family. FRD/SDH subfamily.</text>
</comment>
<dbReference type="OrthoDB" id="9806724at2"/>
<dbReference type="Gene3D" id="3.90.1010.20">
    <property type="match status" value="1"/>
</dbReference>
<comment type="catalytic activity">
    <reaction evidence="7 8">
        <text>dihydrourocanate + A = urocanate + AH2</text>
        <dbReference type="Rhea" id="RHEA:36059"/>
        <dbReference type="ChEBI" id="CHEBI:13193"/>
        <dbReference type="ChEBI" id="CHEBI:17499"/>
        <dbReference type="ChEBI" id="CHEBI:27247"/>
        <dbReference type="ChEBI" id="CHEBI:72991"/>
        <dbReference type="EC" id="1.3.99.33"/>
    </reaction>
</comment>
<comment type="cofactor">
    <cofactor evidence="8">
        <name>FAD</name>
        <dbReference type="ChEBI" id="CHEBI:57692"/>
    </cofactor>
    <text evidence="8">Binds 1 FAD per subunit.</text>
</comment>
<protein>
    <recommendedName>
        <fullName evidence="3 8">Urocanate reductase</fullName>
        <ecNumber evidence="2 8">1.3.99.33</ecNumber>
    </recommendedName>
</protein>
<evidence type="ECO:0000259" key="9">
    <source>
        <dbReference type="SMART" id="SM00900"/>
    </source>
</evidence>
<dbReference type="NCBIfam" id="TIGR01813">
    <property type="entry name" value="flavo_cyto_c"/>
    <property type="match status" value="1"/>
</dbReference>
<dbReference type="SUPFAM" id="SSF51905">
    <property type="entry name" value="FAD/NAD(P)-binding domain"/>
    <property type="match status" value="1"/>
</dbReference>
<evidence type="ECO:0000256" key="4">
    <source>
        <dbReference type="ARBA" id="ARBA00022630"/>
    </source>
</evidence>
<evidence type="ECO:0000256" key="6">
    <source>
        <dbReference type="ARBA" id="ARBA00023002"/>
    </source>
</evidence>
<dbReference type="GO" id="GO:0010181">
    <property type="term" value="F:FMN binding"/>
    <property type="evidence" value="ECO:0007669"/>
    <property type="project" value="InterPro"/>
</dbReference>
<dbReference type="InterPro" id="IPR003953">
    <property type="entry name" value="FAD-dep_OxRdtase_2_FAD-bd"/>
</dbReference>
<dbReference type="GO" id="GO:0016020">
    <property type="term" value="C:membrane"/>
    <property type="evidence" value="ECO:0007669"/>
    <property type="project" value="InterPro"/>
</dbReference>
<dbReference type="EMBL" id="CP023434">
    <property type="protein sequence ID" value="AXY25720.1"/>
    <property type="molecule type" value="Genomic_DNA"/>
</dbReference>
<evidence type="ECO:0000256" key="8">
    <source>
        <dbReference type="RuleBase" id="RU366062"/>
    </source>
</evidence>
<dbReference type="PRINTS" id="PR00469">
    <property type="entry name" value="PNDRDTASEII"/>
</dbReference>
<keyword evidence="6 8" id="KW-0560">Oxidoreductase</keyword>
<evidence type="ECO:0000256" key="2">
    <source>
        <dbReference type="ARBA" id="ARBA00013137"/>
    </source>
</evidence>